<evidence type="ECO:0000313" key="1">
    <source>
        <dbReference type="EMBL" id="GFS51348.1"/>
    </source>
</evidence>
<keyword evidence="2" id="KW-1185">Reference proteome</keyword>
<reference evidence="1" key="1">
    <citation type="submission" date="2020-08" db="EMBL/GenBank/DDBJ databases">
        <title>Multicomponent nature underlies the extraordinary mechanical properties of spider dragline silk.</title>
        <authorList>
            <person name="Kono N."/>
            <person name="Nakamura H."/>
            <person name="Mori M."/>
            <person name="Yoshida Y."/>
            <person name="Ohtoshi R."/>
            <person name="Malay A.D."/>
            <person name="Moran D.A.P."/>
            <person name="Tomita M."/>
            <person name="Numata K."/>
            <person name="Arakawa K."/>
        </authorList>
    </citation>
    <scope>NUCLEOTIDE SEQUENCE</scope>
</reference>
<proteinExistence type="predicted"/>
<protein>
    <submittedName>
        <fullName evidence="1">Uncharacterized protein</fullName>
    </submittedName>
</protein>
<dbReference type="EMBL" id="BMAV01026537">
    <property type="protein sequence ID" value="GFS51348.1"/>
    <property type="molecule type" value="Genomic_DNA"/>
</dbReference>
<dbReference type="AlphaFoldDB" id="A0A8X6JAA9"/>
<evidence type="ECO:0000313" key="2">
    <source>
        <dbReference type="Proteomes" id="UP000886998"/>
    </source>
</evidence>
<name>A0A8X6JAA9_9ARAC</name>
<sequence length="92" mass="10458">MLTNVKPRRNVKSFLQKNTPRFSVLYSNFSLPELNEALCLLKRGKRPGPNNIHADFLNNIGPIAHLALAILHRSWHSGVPSTLLKKPLLFLY</sequence>
<dbReference type="Proteomes" id="UP000886998">
    <property type="component" value="Unassembled WGS sequence"/>
</dbReference>
<organism evidence="1 2">
    <name type="scientific">Trichonephila inaurata madagascariensis</name>
    <dbReference type="NCBI Taxonomy" id="2747483"/>
    <lineage>
        <taxon>Eukaryota</taxon>
        <taxon>Metazoa</taxon>
        <taxon>Ecdysozoa</taxon>
        <taxon>Arthropoda</taxon>
        <taxon>Chelicerata</taxon>
        <taxon>Arachnida</taxon>
        <taxon>Araneae</taxon>
        <taxon>Araneomorphae</taxon>
        <taxon>Entelegynae</taxon>
        <taxon>Araneoidea</taxon>
        <taxon>Nephilidae</taxon>
        <taxon>Trichonephila</taxon>
        <taxon>Trichonephila inaurata</taxon>
    </lineage>
</organism>
<gene>
    <name evidence="1" type="ORF">TNIN_454491</name>
</gene>
<comment type="caution">
    <text evidence="1">The sequence shown here is derived from an EMBL/GenBank/DDBJ whole genome shotgun (WGS) entry which is preliminary data.</text>
</comment>
<accession>A0A8X6JAA9</accession>